<keyword evidence="1" id="KW-0812">Transmembrane</keyword>
<evidence type="ECO:0000256" key="1">
    <source>
        <dbReference type="SAM" id="Phobius"/>
    </source>
</evidence>
<gene>
    <name evidence="2" type="ORF">OPHB3_3885</name>
</gene>
<keyword evidence="1" id="KW-0472">Membrane</keyword>
<reference evidence="3" key="1">
    <citation type="submission" date="2015-07" db="EMBL/GenBank/DDBJ databases">
        <title>Draft Genome Sequence of Oceanobacillus picturae Heshi-B3 that Was Isolated from Fermented Rice Bran with Aging Salted Mackerel, Which Was Named Heshiko as Traditional Fermented Seafood in Japan.</title>
        <authorList>
            <person name="Akuzawa S."/>
            <person name="Nakagawa J."/>
            <person name="Kanekatsu T."/>
            <person name="Kanesaki Y."/>
            <person name="Suzuki T."/>
        </authorList>
    </citation>
    <scope>NUCLEOTIDE SEQUENCE [LARGE SCALE GENOMIC DNA]</scope>
    <source>
        <strain evidence="3">Heshi-B3</strain>
    </source>
</reference>
<reference evidence="2 3" key="2">
    <citation type="journal article" date="2016" name="Genome Announc.">
        <title>Draft Genome Sequence of Oceanobacillus picturae Heshi-B3, Isolated from Fermented Rice Bran in a Traditional Japanese Seafood Dish.</title>
        <authorList>
            <person name="Akuzawa S."/>
            <person name="Nagaoka J."/>
            <person name="Kanekatsu M."/>
            <person name="Kanesaki Y."/>
            <person name="Suzuki T."/>
        </authorList>
    </citation>
    <scope>NUCLEOTIDE SEQUENCE [LARGE SCALE GENOMIC DNA]</scope>
    <source>
        <strain evidence="2 3">Heshi-B3</strain>
    </source>
</reference>
<sequence length="204" mass="22546">MFKQSFSTLKKNEEGSFTIEASLIFPILMMLVICFIFFSLVIYEKATLHYKANSIASDLAYTWNNSSMDVETGAFGVEELSTQANGDGLYWRLTGNNVLSKFGLEGSADNSLVTKKIDRINDYNGEISFNNGFLIREIEVSLKKSLALPSSISKLFGGNGISAVAKQPITEPTELIRNTDFVIYGSGKIAEYGSYIFDFMGKGK</sequence>
<evidence type="ECO:0000313" key="2">
    <source>
        <dbReference type="EMBL" id="GAQ19900.1"/>
    </source>
</evidence>
<evidence type="ECO:0000313" key="3">
    <source>
        <dbReference type="Proteomes" id="UP000052946"/>
    </source>
</evidence>
<dbReference type="OrthoDB" id="2703555at2"/>
<name>A0A0U9HLX8_9BACI</name>
<keyword evidence="1" id="KW-1133">Transmembrane helix</keyword>
<dbReference type="AlphaFoldDB" id="A0A0U9HLX8"/>
<dbReference type="EMBL" id="BBXV01000080">
    <property type="protein sequence ID" value="GAQ19900.1"/>
    <property type="molecule type" value="Genomic_DNA"/>
</dbReference>
<comment type="caution">
    <text evidence="2">The sequence shown here is derived from an EMBL/GenBank/DDBJ whole genome shotgun (WGS) entry which is preliminary data.</text>
</comment>
<accession>A0A0U9HLX8</accession>
<feature type="transmembrane region" description="Helical" evidence="1">
    <location>
        <begin position="21"/>
        <end position="43"/>
    </location>
</feature>
<dbReference type="RefSeq" id="WP_058951387.1">
    <property type="nucleotide sequence ID" value="NZ_BBXV01000080.1"/>
</dbReference>
<proteinExistence type="predicted"/>
<dbReference type="Proteomes" id="UP000052946">
    <property type="component" value="Unassembled WGS sequence"/>
</dbReference>
<organism evidence="2 3">
    <name type="scientific">Oceanobacillus picturae</name>
    <dbReference type="NCBI Taxonomy" id="171693"/>
    <lineage>
        <taxon>Bacteria</taxon>
        <taxon>Bacillati</taxon>
        <taxon>Bacillota</taxon>
        <taxon>Bacilli</taxon>
        <taxon>Bacillales</taxon>
        <taxon>Bacillaceae</taxon>
        <taxon>Oceanobacillus</taxon>
    </lineage>
</organism>
<protein>
    <submittedName>
        <fullName evidence="2">Flp pilus assembly protein TadG</fullName>
    </submittedName>
</protein>